<dbReference type="RefSeq" id="WP_191703164.1">
    <property type="nucleotide sequence ID" value="NZ_JACSPW010000004.1"/>
</dbReference>
<dbReference type="EMBL" id="JACSPW010000004">
    <property type="protein sequence ID" value="MBD8032561.1"/>
    <property type="molecule type" value="Genomic_DNA"/>
</dbReference>
<proteinExistence type="predicted"/>
<dbReference type="Gene3D" id="3.40.50.720">
    <property type="entry name" value="NAD(P)-binding Rossmann-like Domain"/>
    <property type="match status" value="1"/>
</dbReference>
<dbReference type="Proteomes" id="UP000600565">
    <property type="component" value="Unassembled WGS sequence"/>
</dbReference>
<dbReference type="Pfam" id="PF01370">
    <property type="entry name" value="Epimerase"/>
    <property type="match status" value="1"/>
</dbReference>
<comment type="caution">
    <text evidence="2">The sequence shown here is derived from an EMBL/GenBank/DDBJ whole genome shotgun (WGS) entry which is preliminary data.</text>
</comment>
<dbReference type="InterPro" id="IPR001509">
    <property type="entry name" value="Epimerase_deHydtase"/>
</dbReference>
<dbReference type="InterPro" id="IPR050177">
    <property type="entry name" value="Lipid_A_modif_metabolic_enz"/>
</dbReference>
<keyword evidence="3" id="KW-1185">Reference proteome</keyword>
<reference evidence="2 3" key="1">
    <citation type="submission" date="2020-08" db="EMBL/GenBank/DDBJ databases">
        <title>A Genomic Blueprint of the Chicken Gut Microbiome.</title>
        <authorList>
            <person name="Gilroy R."/>
            <person name="Ravi A."/>
            <person name="Getino M."/>
            <person name="Pursley I."/>
            <person name="Horton D.L."/>
            <person name="Alikhan N.-F."/>
            <person name="Baker D."/>
            <person name="Gharbi K."/>
            <person name="Hall N."/>
            <person name="Watson M."/>
            <person name="Adriaenssens E.M."/>
            <person name="Foster-Nyarko E."/>
            <person name="Jarju S."/>
            <person name="Secka A."/>
            <person name="Antonio M."/>
            <person name="Oren A."/>
            <person name="Chaudhuri R."/>
            <person name="La Ragione R.M."/>
            <person name="Hildebrand F."/>
            <person name="Pallen M.J."/>
        </authorList>
    </citation>
    <scope>NUCLEOTIDE SEQUENCE [LARGE SCALE GENOMIC DNA]</scope>
    <source>
        <strain evidence="2 3">Sa1YVA6</strain>
    </source>
</reference>
<protein>
    <submittedName>
        <fullName evidence="2">NAD-dependent epimerase/dehydratase family protein</fullName>
    </submittedName>
</protein>
<dbReference type="InterPro" id="IPR036291">
    <property type="entry name" value="NAD(P)-bd_dom_sf"/>
</dbReference>
<gene>
    <name evidence="2" type="ORF">H9632_05735</name>
</gene>
<organism evidence="2 3">
    <name type="scientific">Solibacillus merdavium</name>
    <dbReference type="NCBI Taxonomy" id="2762218"/>
    <lineage>
        <taxon>Bacteria</taxon>
        <taxon>Bacillati</taxon>
        <taxon>Bacillota</taxon>
        <taxon>Bacilli</taxon>
        <taxon>Bacillales</taxon>
        <taxon>Caryophanaceae</taxon>
        <taxon>Solibacillus</taxon>
    </lineage>
</organism>
<dbReference type="SUPFAM" id="SSF51735">
    <property type="entry name" value="NAD(P)-binding Rossmann-fold domains"/>
    <property type="match status" value="1"/>
</dbReference>
<evidence type="ECO:0000313" key="3">
    <source>
        <dbReference type="Proteomes" id="UP000600565"/>
    </source>
</evidence>
<dbReference type="PANTHER" id="PTHR43245:SF58">
    <property type="entry name" value="BLL5923 PROTEIN"/>
    <property type="match status" value="1"/>
</dbReference>
<accession>A0ABR8XKY0</accession>
<evidence type="ECO:0000259" key="1">
    <source>
        <dbReference type="Pfam" id="PF01370"/>
    </source>
</evidence>
<dbReference type="PANTHER" id="PTHR43245">
    <property type="entry name" value="BIFUNCTIONAL POLYMYXIN RESISTANCE PROTEIN ARNA"/>
    <property type="match status" value="1"/>
</dbReference>
<feature type="domain" description="NAD-dependent epimerase/dehydratase" evidence="1">
    <location>
        <begin position="3"/>
        <end position="195"/>
    </location>
</feature>
<evidence type="ECO:0000313" key="2">
    <source>
        <dbReference type="EMBL" id="MBD8032561.1"/>
    </source>
</evidence>
<sequence length="284" mass="32369">MNILITGETGYIANYLYNYLKSQNSNYIINKRSIKNNFDCSMLTGVDVVVHLAGLVHKNEKNYVEKDYMNVNTKITEKLAKMAKEAGVKHFIFFSTMAVFGKVKGEISDKTLINPISYYGKSKLIAEGILQTLHDESFNVAIVRPPMVYGPNCPGNYALLRNLSIRTKIFPFIENKRSMIFVGNLTEFIKQLIEHRATGIFHPQDPQYINTMDMVNEIAKVHNKKIYTTVIGASILKICIEKTNIYSKVFGDLYYEPSLSFYADNSYQRYNFQQAIAITEGKGT</sequence>
<name>A0ABR8XKY0_9BACL</name>